<dbReference type="Gene3D" id="1.10.8.60">
    <property type="match status" value="1"/>
</dbReference>
<dbReference type="Pfam" id="PF22667">
    <property type="entry name" value="Lon_lid"/>
    <property type="match status" value="1"/>
</dbReference>
<dbReference type="InterPro" id="IPR054594">
    <property type="entry name" value="Lon_lid"/>
</dbReference>
<dbReference type="InterPro" id="IPR027501">
    <property type="entry name" value="Lonp2_euk"/>
</dbReference>
<evidence type="ECO:0000256" key="11">
    <source>
        <dbReference type="RuleBase" id="RU000591"/>
    </source>
</evidence>
<evidence type="ECO:0000259" key="13">
    <source>
        <dbReference type="PROSITE" id="PS51786"/>
    </source>
</evidence>
<dbReference type="SUPFAM" id="SSF88697">
    <property type="entry name" value="PUA domain-like"/>
    <property type="match status" value="1"/>
</dbReference>
<dbReference type="InterPro" id="IPR008268">
    <property type="entry name" value="Peptidase_S16_AS"/>
</dbReference>
<dbReference type="SUPFAM" id="SSF52540">
    <property type="entry name" value="P-loop containing nucleoside triphosphate hydrolases"/>
    <property type="match status" value="1"/>
</dbReference>
<dbReference type="Gene3D" id="1.20.58.1480">
    <property type="match status" value="1"/>
</dbReference>
<dbReference type="InterPro" id="IPR014721">
    <property type="entry name" value="Ribsml_uS5_D2-typ_fold_subgr"/>
</dbReference>
<dbReference type="InterPro" id="IPR015947">
    <property type="entry name" value="PUA-like_sf"/>
</dbReference>
<feature type="active site" evidence="8 10">
    <location>
        <position position="797"/>
    </location>
</feature>
<dbReference type="InterPro" id="IPR027065">
    <property type="entry name" value="Lon_Prtase"/>
</dbReference>
<dbReference type="Gene3D" id="3.30.230.10">
    <property type="match status" value="1"/>
</dbReference>
<feature type="domain" description="Lon proteolytic" evidence="13">
    <location>
        <begin position="706"/>
        <end position="891"/>
    </location>
</feature>
<keyword evidence="4 8" id="KW-0378">Hydrolase</keyword>
<proteinExistence type="inferred from homology"/>
<dbReference type="Pfam" id="PF02190">
    <property type="entry name" value="LON_substr_bdg"/>
    <property type="match status" value="1"/>
</dbReference>
<evidence type="ECO:0000256" key="6">
    <source>
        <dbReference type="ARBA" id="ARBA00022840"/>
    </source>
</evidence>
<keyword evidence="2 8" id="KW-0645">Protease</keyword>
<dbReference type="InterPro" id="IPR046336">
    <property type="entry name" value="Lon_prtase_N_sf"/>
</dbReference>
<comment type="subcellular location">
    <subcellularLocation>
        <location evidence="1 8">Peroxisome matrix</location>
    </subcellularLocation>
</comment>
<keyword evidence="6 8" id="KW-0067">ATP-binding</keyword>
<dbReference type="HAMAP" id="MF_03121">
    <property type="entry name" value="lonp2_euk"/>
    <property type="match status" value="1"/>
</dbReference>
<dbReference type="Gene3D" id="1.20.5.5270">
    <property type="match status" value="1"/>
</dbReference>
<reference evidence="15" key="1">
    <citation type="submission" date="2024-02" db="EMBL/GenBank/DDBJ databases">
        <authorList>
            <consortium name="ELIXIR-Norway"/>
            <consortium name="Elixir Norway"/>
        </authorList>
    </citation>
    <scope>NUCLEOTIDE SEQUENCE</scope>
</reference>
<keyword evidence="5 8" id="KW-0720">Serine protease</keyword>
<dbReference type="InterPro" id="IPR027417">
    <property type="entry name" value="P-loop_NTPase"/>
</dbReference>
<evidence type="ECO:0000256" key="1">
    <source>
        <dbReference type="ARBA" id="ARBA00004253"/>
    </source>
</evidence>
<gene>
    <name evidence="15" type="ORF">CSSPTR1EN2_LOCUS3194</name>
</gene>
<evidence type="ECO:0000256" key="8">
    <source>
        <dbReference type="HAMAP-Rule" id="MF_03121"/>
    </source>
</evidence>
<dbReference type="PROSITE" id="PS01046">
    <property type="entry name" value="LON_SER"/>
    <property type="match status" value="1"/>
</dbReference>
<feature type="active site" evidence="8 10">
    <location>
        <position position="840"/>
    </location>
</feature>
<sequence length="901" mass="98999">MAEHFELPSTIAILPSRNKVLLPGGVVGVRCTSAASVQLVEQELWQKEDLKGLIGVVPMHDSQASDRPLSPRASMLQFLQEGKNFDCGERKSSVGAPPPSDLQPPVGRQTNETIHWHPRGVAARVLALQQHMEKPTSRVTYTVVLEGRCRFGVQEFNVHDLYNTARVTQLDSTKAEMEQAEKDPEVQVLARQFKSVAGDLISLLEPKLKAVERTKALLETASAHKLADIFVASFEGSFDQRLAMLDAVDLRQRLLKATEIITCHLQTLRVAEKISMKVEGHLSKSQKDVLRQQIRAIKDELGDNDDDEDDIVALERKMQSVGMPANVWKHAQRELRRLRKMQPQQPGYGSSRTYLELLAELPWQISSEEQEIDLVAAKDRLDSDHYGLSKVKKRIIEYLAVRKLKPDARGPVLCFVGPPGVGKTSLASSIAGALGRRFIRLSLGGVKDEADIRGHRRTYIGSMPGRLIEGIKRVGVNNPVMLLDEIDKTGADVRGDPASALLEVLDPEQNKTFNDHYLNVPFDVSKVVFVATANRVQTMPAPLLDRMEVIELPGYTPEEKLHIAMRHLIPRVLEQHGITNKHLKIPEPMVELTIQRYTREAGVRNLERHLAALARAAAVKVAEREQSMRRVTGDMIPEVSLMDHGEGRGGLGDAGGVEMEVEAVGIHGREVASAMTDLEPLLVDEAMLEVVLGPPRFDGKEAAERVATPGVAVGLVWTVVGGEVQFVEATAMLGKGDIHLTGQLGDVIKESAQIALTWVRARAAELKLAVAEAGSLLKDRDIHIHFPAGAVPKDGPSAGVTLVTALVSLFGKRCVRADTAMTGEMTLRGLVLPVGGVKDKILAAHRCGIQRVILPERNRKDLQEVPAAILANMEILLAKRMEDVLHQAFEGGCPWKPASRL</sequence>
<dbReference type="SMART" id="SM00464">
    <property type="entry name" value="LON"/>
    <property type="match status" value="1"/>
</dbReference>
<evidence type="ECO:0000313" key="15">
    <source>
        <dbReference type="EMBL" id="CAK9195879.1"/>
    </source>
</evidence>
<accession>A0ABP0TH03</accession>
<feature type="binding site" evidence="8">
    <location>
        <begin position="417"/>
        <end position="424"/>
    </location>
    <ligand>
        <name>ATP</name>
        <dbReference type="ChEBI" id="CHEBI:30616"/>
    </ligand>
</feature>
<feature type="region of interest" description="Disordered" evidence="12">
    <location>
        <begin position="87"/>
        <end position="111"/>
    </location>
</feature>
<evidence type="ECO:0000256" key="10">
    <source>
        <dbReference type="PROSITE-ProRule" id="PRU01122"/>
    </source>
</evidence>
<dbReference type="PANTHER" id="PTHR10046">
    <property type="entry name" value="ATP DEPENDENT LON PROTEASE FAMILY MEMBER"/>
    <property type="match status" value="1"/>
</dbReference>
<dbReference type="Pfam" id="PF05362">
    <property type="entry name" value="Lon_C"/>
    <property type="match status" value="1"/>
</dbReference>
<dbReference type="InterPro" id="IPR003593">
    <property type="entry name" value="AAA+_ATPase"/>
</dbReference>
<name>A0ABP0TH03_9BRYO</name>
<dbReference type="NCBIfam" id="TIGR00763">
    <property type="entry name" value="lon"/>
    <property type="match status" value="1"/>
</dbReference>
<dbReference type="Gene3D" id="2.30.130.40">
    <property type="entry name" value="LON domain-like"/>
    <property type="match status" value="1"/>
</dbReference>
<organism evidence="15 16">
    <name type="scientific">Sphagnum troendelagicum</name>
    <dbReference type="NCBI Taxonomy" id="128251"/>
    <lineage>
        <taxon>Eukaryota</taxon>
        <taxon>Viridiplantae</taxon>
        <taxon>Streptophyta</taxon>
        <taxon>Embryophyta</taxon>
        <taxon>Bryophyta</taxon>
        <taxon>Sphagnophytina</taxon>
        <taxon>Sphagnopsida</taxon>
        <taxon>Sphagnales</taxon>
        <taxon>Sphagnaceae</taxon>
        <taxon>Sphagnum</taxon>
    </lineage>
</organism>
<evidence type="ECO:0000256" key="4">
    <source>
        <dbReference type="ARBA" id="ARBA00022801"/>
    </source>
</evidence>
<dbReference type="InterPro" id="IPR003959">
    <property type="entry name" value="ATPase_AAA_core"/>
</dbReference>
<dbReference type="EC" id="3.4.21.-" evidence="8"/>
<comment type="function">
    <text evidence="8">ATP-dependent serine protease that mediates the selective degradation of misfolded and unassembled polypeptides in the peroxisomal matrix. Necessary for type 2 peroxisome targeting signal (PTS2)-containing protein processing and facilitates peroxisome matrix protein import.</text>
</comment>
<protein>
    <recommendedName>
        <fullName evidence="8">Lon protease homolog 2, peroxisomal</fullName>
        <ecNumber evidence="8">3.4.21.-</ecNumber>
    </recommendedName>
</protein>
<dbReference type="Gene3D" id="3.40.50.300">
    <property type="entry name" value="P-loop containing nucleotide triphosphate hydrolases"/>
    <property type="match status" value="1"/>
</dbReference>
<comment type="similarity">
    <text evidence="8 9 10 11">Belongs to the peptidase S16 family.</text>
</comment>
<dbReference type="PRINTS" id="PR00830">
    <property type="entry name" value="ENDOLAPTASE"/>
</dbReference>
<keyword evidence="3 8" id="KW-0547">Nucleotide-binding</keyword>
<evidence type="ECO:0000256" key="5">
    <source>
        <dbReference type="ARBA" id="ARBA00022825"/>
    </source>
</evidence>
<evidence type="ECO:0000256" key="12">
    <source>
        <dbReference type="SAM" id="MobiDB-lite"/>
    </source>
</evidence>
<evidence type="ECO:0000256" key="2">
    <source>
        <dbReference type="ARBA" id="ARBA00022670"/>
    </source>
</evidence>
<keyword evidence="7 8" id="KW-0576">Peroxisome</keyword>
<dbReference type="InterPro" id="IPR008269">
    <property type="entry name" value="Lon_proteolytic"/>
</dbReference>
<dbReference type="PROSITE" id="PS51786">
    <property type="entry name" value="LON_PROTEOLYTIC"/>
    <property type="match status" value="1"/>
</dbReference>
<evidence type="ECO:0000256" key="9">
    <source>
        <dbReference type="PIRNR" id="PIRNR001174"/>
    </source>
</evidence>
<feature type="domain" description="Lon N-terminal" evidence="14">
    <location>
        <begin position="11"/>
        <end position="265"/>
    </location>
</feature>
<evidence type="ECO:0000256" key="7">
    <source>
        <dbReference type="ARBA" id="ARBA00023140"/>
    </source>
</evidence>
<dbReference type="Pfam" id="PF00004">
    <property type="entry name" value="AAA"/>
    <property type="match status" value="1"/>
</dbReference>
<keyword evidence="16" id="KW-1185">Reference proteome</keyword>
<dbReference type="SMART" id="SM00382">
    <property type="entry name" value="AAA"/>
    <property type="match status" value="1"/>
</dbReference>
<dbReference type="EMBL" id="OZ019903">
    <property type="protein sequence ID" value="CAK9195879.1"/>
    <property type="molecule type" value="Genomic_DNA"/>
</dbReference>
<dbReference type="PIRSF" id="PIRSF001174">
    <property type="entry name" value="Lon_proteas"/>
    <property type="match status" value="1"/>
</dbReference>
<dbReference type="CDD" id="cd19500">
    <property type="entry name" value="RecA-like_Lon"/>
    <property type="match status" value="1"/>
</dbReference>
<dbReference type="Proteomes" id="UP001497512">
    <property type="component" value="Chromosome 11"/>
</dbReference>
<dbReference type="SUPFAM" id="SSF54211">
    <property type="entry name" value="Ribosomal protein S5 domain 2-like"/>
    <property type="match status" value="1"/>
</dbReference>
<evidence type="ECO:0000256" key="3">
    <source>
        <dbReference type="ARBA" id="ARBA00022741"/>
    </source>
</evidence>
<dbReference type="InterPro" id="IPR003111">
    <property type="entry name" value="Lon_prtase_N"/>
</dbReference>
<dbReference type="InterPro" id="IPR020568">
    <property type="entry name" value="Ribosomal_Su5_D2-typ_SF"/>
</dbReference>
<evidence type="ECO:0000313" key="16">
    <source>
        <dbReference type="Proteomes" id="UP001497512"/>
    </source>
</evidence>
<feature type="short sequence motif" description="Microbody targeting signal" evidence="8">
    <location>
        <begin position="899"/>
        <end position="901"/>
    </location>
</feature>
<dbReference type="InterPro" id="IPR004815">
    <property type="entry name" value="Lon_bac/euk-typ"/>
</dbReference>
<dbReference type="PROSITE" id="PS51787">
    <property type="entry name" value="LON_N"/>
    <property type="match status" value="1"/>
</dbReference>
<evidence type="ECO:0000259" key="14">
    <source>
        <dbReference type="PROSITE" id="PS51787"/>
    </source>
</evidence>